<dbReference type="InterPro" id="IPR003439">
    <property type="entry name" value="ABC_transporter-like_ATP-bd"/>
</dbReference>
<dbReference type="InterPro" id="IPR015854">
    <property type="entry name" value="ABC_transpr_LolD-like"/>
</dbReference>
<name>A0A3S8U750_9RHOB</name>
<evidence type="ECO:0000259" key="4">
    <source>
        <dbReference type="PROSITE" id="PS50893"/>
    </source>
</evidence>
<organism evidence="5 6">
    <name type="scientific">Tabrizicola piscis</name>
    <dbReference type="NCBI Taxonomy" id="2494374"/>
    <lineage>
        <taxon>Bacteria</taxon>
        <taxon>Pseudomonadati</taxon>
        <taxon>Pseudomonadota</taxon>
        <taxon>Alphaproteobacteria</taxon>
        <taxon>Rhodobacterales</taxon>
        <taxon>Paracoccaceae</taxon>
        <taxon>Tabrizicola</taxon>
    </lineage>
</organism>
<dbReference type="NCBIfam" id="TIGR02982">
    <property type="entry name" value="heterocyst_DevA"/>
    <property type="match status" value="1"/>
</dbReference>
<dbReference type="PROSITE" id="PS00211">
    <property type="entry name" value="ABC_TRANSPORTER_1"/>
    <property type="match status" value="1"/>
</dbReference>
<evidence type="ECO:0000313" key="5">
    <source>
        <dbReference type="EMBL" id="AZL59522.1"/>
    </source>
</evidence>
<dbReference type="Proteomes" id="UP000282002">
    <property type="component" value="Chromosome"/>
</dbReference>
<dbReference type="GO" id="GO:0005524">
    <property type="term" value="F:ATP binding"/>
    <property type="evidence" value="ECO:0007669"/>
    <property type="project" value="UniProtKB-KW"/>
</dbReference>
<keyword evidence="6" id="KW-1185">Reference proteome</keyword>
<dbReference type="OrthoDB" id="9786950at2"/>
<dbReference type="InterPro" id="IPR027417">
    <property type="entry name" value="P-loop_NTPase"/>
</dbReference>
<dbReference type="GO" id="GO:0016887">
    <property type="term" value="F:ATP hydrolysis activity"/>
    <property type="evidence" value="ECO:0007669"/>
    <property type="project" value="InterPro"/>
</dbReference>
<accession>A0A3S8U750</accession>
<dbReference type="InterPro" id="IPR014324">
    <property type="entry name" value="ABC_heterocyst_DevA"/>
</dbReference>
<sequence length="253" mass="27533">MNAPVGAPRLAIEISHLNHWYGEGDLRRLVLRDLSLTVERGKTTFLMGPSGCGKTTLLTLVGALRSVMEGSVKVLGHELLGASETVMVETRRLAGFIFQHHNLHRSLTVLQNVRMGLEVKGEAGAQDATARCMEVISAVGLSEHMHKYQDQISGGQKQRAAIARALVGKPELLLADEPTAALDSKTGREVIELVQRLASERGMTVLMVTHDNRILDIADRIVEMEDGRILAETGPKAEEIAHPARAKTARTKA</sequence>
<dbReference type="InterPro" id="IPR017911">
    <property type="entry name" value="MacB-like_ATP-bd"/>
</dbReference>
<dbReference type="PANTHER" id="PTHR24220:SF376">
    <property type="entry name" value="ABC TRANSPORTER"/>
    <property type="match status" value="1"/>
</dbReference>
<evidence type="ECO:0000256" key="1">
    <source>
        <dbReference type="ARBA" id="ARBA00022448"/>
    </source>
</evidence>
<dbReference type="CDD" id="cd03255">
    <property type="entry name" value="ABC_MJ0796_LolCDE_FtsE"/>
    <property type="match status" value="1"/>
</dbReference>
<gene>
    <name evidence="5" type="ORF">EI545_12175</name>
</gene>
<proteinExistence type="predicted"/>
<keyword evidence="1" id="KW-0813">Transport</keyword>
<dbReference type="AlphaFoldDB" id="A0A3S8U750"/>
<dbReference type="InterPro" id="IPR003593">
    <property type="entry name" value="AAA+_ATPase"/>
</dbReference>
<keyword evidence="3 5" id="KW-0067">ATP-binding</keyword>
<dbReference type="GO" id="GO:0022857">
    <property type="term" value="F:transmembrane transporter activity"/>
    <property type="evidence" value="ECO:0007669"/>
    <property type="project" value="TreeGrafter"/>
</dbReference>
<dbReference type="EMBL" id="CP034328">
    <property type="protein sequence ID" value="AZL59522.1"/>
    <property type="molecule type" value="Genomic_DNA"/>
</dbReference>
<dbReference type="Pfam" id="PF00005">
    <property type="entry name" value="ABC_tran"/>
    <property type="match status" value="1"/>
</dbReference>
<reference evidence="5 6" key="1">
    <citation type="submission" date="2018-12" db="EMBL/GenBank/DDBJ databases">
        <title>Complete genome sequencing of Tabrizicola sp. K13M18.</title>
        <authorList>
            <person name="Bae J.-W."/>
        </authorList>
    </citation>
    <scope>NUCLEOTIDE SEQUENCE [LARGE SCALE GENOMIC DNA]</scope>
    <source>
        <strain evidence="5 6">K13M18</strain>
    </source>
</reference>
<protein>
    <submittedName>
        <fullName evidence="5">ATP-binding cassette domain-containing protein</fullName>
    </submittedName>
</protein>
<dbReference type="InterPro" id="IPR017871">
    <property type="entry name" value="ABC_transporter-like_CS"/>
</dbReference>
<dbReference type="Gene3D" id="3.40.50.300">
    <property type="entry name" value="P-loop containing nucleotide triphosphate hydrolases"/>
    <property type="match status" value="1"/>
</dbReference>
<evidence type="ECO:0000256" key="2">
    <source>
        <dbReference type="ARBA" id="ARBA00022741"/>
    </source>
</evidence>
<keyword evidence="2" id="KW-0547">Nucleotide-binding</keyword>
<dbReference type="KEGG" id="taw:EI545_12175"/>
<evidence type="ECO:0000256" key="3">
    <source>
        <dbReference type="ARBA" id="ARBA00022840"/>
    </source>
</evidence>
<dbReference type="PANTHER" id="PTHR24220">
    <property type="entry name" value="IMPORT ATP-BINDING PROTEIN"/>
    <property type="match status" value="1"/>
</dbReference>
<dbReference type="SUPFAM" id="SSF52540">
    <property type="entry name" value="P-loop containing nucleoside triphosphate hydrolases"/>
    <property type="match status" value="1"/>
</dbReference>
<evidence type="ECO:0000313" key="6">
    <source>
        <dbReference type="Proteomes" id="UP000282002"/>
    </source>
</evidence>
<feature type="domain" description="ABC transporter" evidence="4">
    <location>
        <begin position="12"/>
        <end position="251"/>
    </location>
</feature>
<dbReference type="SMART" id="SM00382">
    <property type="entry name" value="AAA"/>
    <property type="match status" value="1"/>
</dbReference>
<dbReference type="PROSITE" id="PS50893">
    <property type="entry name" value="ABC_TRANSPORTER_2"/>
    <property type="match status" value="1"/>
</dbReference>
<dbReference type="GO" id="GO:0005886">
    <property type="term" value="C:plasma membrane"/>
    <property type="evidence" value="ECO:0007669"/>
    <property type="project" value="TreeGrafter"/>
</dbReference>
<dbReference type="RefSeq" id="WP_125325717.1">
    <property type="nucleotide sequence ID" value="NZ_CP034328.1"/>
</dbReference>